<dbReference type="InterPro" id="IPR007410">
    <property type="entry name" value="LpqE-like"/>
</dbReference>
<gene>
    <name evidence="2" type="ORF">HLY00_3077</name>
</gene>
<dbReference type="PANTHER" id="PTHR36302:SF1">
    <property type="entry name" value="COPPER CHAPERONE PCU(A)C"/>
    <property type="match status" value="1"/>
</dbReference>
<feature type="signal peptide" evidence="1">
    <location>
        <begin position="1"/>
        <end position="26"/>
    </location>
</feature>
<comment type="caution">
    <text evidence="2">The sequence shown here is derived from an EMBL/GenBank/DDBJ whole genome shotgun (WGS) entry which is preliminary data.</text>
</comment>
<feature type="chain" id="PRO_5039619944" evidence="1">
    <location>
        <begin position="27"/>
        <end position="170"/>
    </location>
</feature>
<sequence length="170" mass="17534">MSDNRFRKLITALVVVALAASGCTSSDDHTVEPMAANVTLDDQWATAADAGMAAVFGIFRNTGPAAAHVVAGSSPAAGRVEIHEVVPDAGGTTMMRPKAGGLTVAAGSTHELVPGGDHLMLMDLGQPLRPGAEVSLTVMFEDGSDLPVTAQVRDFPGGNEDYQPDMHDHG</sequence>
<dbReference type="InterPro" id="IPR058248">
    <property type="entry name" value="Lxx211020-like"/>
</dbReference>
<protein>
    <submittedName>
        <fullName evidence="2">Copper metallochaperone PCu(A)C, inserts Cu(I) into cytochrome oxidase subunit II</fullName>
    </submittedName>
</protein>
<keyword evidence="1" id="KW-0732">Signal</keyword>
<keyword evidence="3" id="KW-1185">Reference proteome</keyword>
<dbReference type="Pfam" id="PF04314">
    <property type="entry name" value="PCuAC"/>
    <property type="match status" value="1"/>
</dbReference>
<evidence type="ECO:0000313" key="3">
    <source>
        <dbReference type="Proteomes" id="UP000570517"/>
    </source>
</evidence>
<name>A0A850Q184_9MYCO</name>
<organism evidence="2 3">
    <name type="scientific">Mycolicibacterium hippocampi</name>
    <dbReference type="NCBI Taxonomy" id="659824"/>
    <lineage>
        <taxon>Bacteria</taxon>
        <taxon>Bacillati</taxon>
        <taxon>Actinomycetota</taxon>
        <taxon>Actinomycetes</taxon>
        <taxon>Mycobacteriales</taxon>
        <taxon>Mycobacteriaceae</taxon>
        <taxon>Mycolicibacterium</taxon>
    </lineage>
</organism>
<dbReference type="AlphaFoldDB" id="A0A850Q184"/>
<dbReference type="Proteomes" id="UP000570517">
    <property type="component" value="Unassembled WGS sequence"/>
</dbReference>
<evidence type="ECO:0000313" key="2">
    <source>
        <dbReference type="EMBL" id="NVN53980.1"/>
    </source>
</evidence>
<reference evidence="2 3" key="1">
    <citation type="submission" date="2020-05" db="EMBL/GenBank/DDBJ databases">
        <title>Draft genome sequence of Mycobacterium hippocampi DL, isolated from European seabass, Dicentrarchus labrax, reared in fish farms.</title>
        <authorList>
            <person name="Stathopoulou P."/>
            <person name="Asimakis E."/>
            <person name="Tzokas K."/>
            <person name="Batargias C."/>
            <person name="Tsiamis G."/>
        </authorList>
    </citation>
    <scope>NUCLEOTIDE SEQUENCE [LARGE SCALE GENOMIC DNA]</scope>
    <source>
        <strain evidence="2 3">DL</strain>
    </source>
</reference>
<proteinExistence type="predicted"/>
<dbReference type="PANTHER" id="PTHR36302">
    <property type="entry name" value="BLR7088 PROTEIN"/>
    <property type="match status" value="1"/>
</dbReference>
<dbReference type="EMBL" id="JABFYL010000050">
    <property type="protein sequence ID" value="NVN53980.1"/>
    <property type="molecule type" value="Genomic_DNA"/>
</dbReference>
<dbReference type="Gene3D" id="2.60.40.1890">
    <property type="entry name" value="PCu(A)C copper chaperone"/>
    <property type="match status" value="1"/>
</dbReference>
<accession>A0A850Q184</accession>
<evidence type="ECO:0000256" key="1">
    <source>
        <dbReference type="SAM" id="SignalP"/>
    </source>
</evidence>
<dbReference type="PROSITE" id="PS51257">
    <property type="entry name" value="PROKAR_LIPOPROTEIN"/>
    <property type="match status" value="1"/>
</dbReference>
<dbReference type="SUPFAM" id="SSF110087">
    <property type="entry name" value="DR1885-like metal-binding protein"/>
    <property type="match status" value="1"/>
</dbReference>
<dbReference type="InterPro" id="IPR036182">
    <property type="entry name" value="PCuAC_sf"/>
</dbReference>
<dbReference type="RefSeq" id="WP_178362166.1">
    <property type="nucleotide sequence ID" value="NZ_JABFYL010000050.1"/>
</dbReference>